<dbReference type="CDD" id="cd02180">
    <property type="entry name" value="GH16_fungal_KRE6_glucanase"/>
    <property type="match status" value="1"/>
</dbReference>
<keyword evidence="6 9" id="KW-0472">Membrane</keyword>
<reference evidence="11 12" key="1">
    <citation type="journal article" date="2019" name="New Phytol.">
        <title>Comparative genomics reveals unique wood-decay strategies and fruiting body development in the Schizophyllaceae.</title>
        <authorList>
            <person name="Almasi E."/>
            <person name="Sahu N."/>
            <person name="Krizsan K."/>
            <person name="Balint B."/>
            <person name="Kovacs G.M."/>
            <person name="Kiss B."/>
            <person name="Cseklye J."/>
            <person name="Drula E."/>
            <person name="Henrissat B."/>
            <person name="Nagy I."/>
            <person name="Chovatia M."/>
            <person name="Adam C."/>
            <person name="LaButti K."/>
            <person name="Lipzen A."/>
            <person name="Riley R."/>
            <person name="Grigoriev I.V."/>
            <person name="Nagy L.G."/>
        </authorList>
    </citation>
    <scope>NUCLEOTIDE SEQUENCE [LARGE SCALE GENOMIC DNA]</scope>
    <source>
        <strain evidence="11 12">NL-1724</strain>
    </source>
</reference>
<dbReference type="AlphaFoldDB" id="A0A550CJ25"/>
<dbReference type="Pfam" id="PF03935">
    <property type="entry name" value="SKN1_KRE6_Sbg1"/>
    <property type="match status" value="1"/>
</dbReference>
<feature type="domain" description="GH16" evidence="10">
    <location>
        <begin position="90"/>
        <end position="504"/>
    </location>
</feature>
<keyword evidence="4" id="KW-0735">Signal-anchor</keyword>
<sequence>MSTYYQESRHRELTAVQYDLHADPLAWGASNIMRGHREADDVIHNPDPRRDRMVDRGSTIFTLRGVSNLGFLALLLLGLCGLFAGYPIASYFTGLQYSNNGGFSLGGINGTGQVPEMSGNWGMIDRDTPEDVRIKKAYLDGRHMQLIFSDEFNLDDRTFYPGDDPYWEAVELHYWGTVNKEWYDPKAITTKDGALRITLTKEENHNLNYTGGMMQTWNKFCFTGGLIEAAVTLPGANDVLGLWPAVWAMGNLGRAGYGASLDGTWPYTYDSCDVGTVANQTVNGQPHLATVNGDDKFGGVLSYMPGQRLSRCTCPGEIHPGPIHSDGTYVGRATPEIDVFEAQVDATLGGHVSQSGQWAPFNYGYEWLSTDDNMIIYDHNISSLNTYTGGVYQQASSIVSKTNQACYELEEGCFSTYGFEYRPGFDNGYITWISDAKRVWTMKSQGMAADPKVDIGARPVPQEPMYLIINLGISENFGTVDYDHLTFPTTMSIDYIRVYQDINDVNYGCDPDDFPTKDYIKQFEEAYKNPNLTTWTDDYKQTFPKNSFLGEC</sequence>
<keyword evidence="12" id="KW-1185">Reference proteome</keyword>
<dbReference type="FunFam" id="2.60.120.200:FF:000135">
    <property type="entry name" value="Related to KRE6-glucan synthase subunit"/>
    <property type="match status" value="1"/>
</dbReference>
<comment type="similarity">
    <text evidence="2">Belongs to the SKN1/KRE6 family.</text>
</comment>
<dbReference type="GO" id="GO:0015926">
    <property type="term" value="F:glucosidase activity"/>
    <property type="evidence" value="ECO:0007669"/>
    <property type="project" value="TreeGrafter"/>
</dbReference>
<evidence type="ECO:0000256" key="9">
    <source>
        <dbReference type="SAM" id="Phobius"/>
    </source>
</evidence>
<evidence type="ECO:0000256" key="7">
    <source>
        <dbReference type="ARBA" id="ARBA00023180"/>
    </source>
</evidence>
<organism evidence="11 12">
    <name type="scientific">Schizophyllum amplum</name>
    <dbReference type="NCBI Taxonomy" id="97359"/>
    <lineage>
        <taxon>Eukaryota</taxon>
        <taxon>Fungi</taxon>
        <taxon>Dikarya</taxon>
        <taxon>Basidiomycota</taxon>
        <taxon>Agaricomycotina</taxon>
        <taxon>Agaricomycetes</taxon>
        <taxon>Agaricomycetidae</taxon>
        <taxon>Agaricales</taxon>
        <taxon>Schizophyllaceae</taxon>
        <taxon>Schizophyllum</taxon>
    </lineage>
</organism>
<comment type="caution">
    <text evidence="11">The sequence shown here is derived from an EMBL/GenBank/DDBJ whole genome shotgun (WGS) entry which is preliminary data.</text>
</comment>
<dbReference type="Proteomes" id="UP000320762">
    <property type="component" value="Unassembled WGS sequence"/>
</dbReference>
<gene>
    <name evidence="11" type="ORF">BD626DRAFT_454731</name>
</gene>
<dbReference type="PROSITE" id="PS51762">
    <property type="entry name" value="GH16_2"/>
    <property type="match status" value="1"/>
</dbReference>
<dbReference type="GO" id="GO:0005886">
    <property type="term" value="C:plasma membrane"/>
    <property type="evidence" value="ECO:0007669"/>
    <property type="project" value="TreeGrafter"/>
</dbReference>
<keyword evidence="3 9" id="KW-0812">Transmembrane</keyword>
<keyword evidence="8" id="KW-0961">Cell wall biogenesis/degradation</keyword>
<accession>A0A550CJ25</accession>
<dbReference type="InterPro" id="IPR013320">
    <property type="entry name" value="ConA-like_dom_sf"/>
</dbReference>
<evidence type="ECO:0000256" key="6">
    <source>
        <dbReference type="ARBA" id="ARBA00023136"/>
    </source>
</evidence>
<protein>
    <submittedName>
        <fullName evidence="11">Beta-glucan synthesis-associated</fullName>
    </submittedName>
</protein>
<evidence type="ECO:0000256" key="4">
    <source>
        <dbReference type="ARBA" id="ARBA00022968"/>
    </source>
</evidence>
<proteinExistence type="inferred from homology"/>
<evidence type="ECO:0000256" key="2">
    <source>
        <dbReference type="ARBA" id="ARBA00010962"/>
    </source>
</evidence>
<evidence type="ECO:0000259" key="10">
    <source>
        <dbReference type="PROSITE" id="PS51762"/>
    </source>
</evidence>
<dbReference type="GO" id="GO:0031505">
    <property type="term" value="P:fungal-type cell wall organization"/>
    <property type="evidence" value="ECO:0007669"/>
    <property type="project" value="TreeGrafter"/>
</dbReference>
<dbReference type="PANTHER" id="PTHR31361:SF1">
    <property type="entry name" value="BETA-GLUCAN SYNTHESIS-ASSOCIATED PROTEIN KRE6-RELATED"/>
    <property type="match status" value="1"/>
</dbReference>
<evidence type="ECO:0000256" key="1">
    <source>
        <dbReference type="ARBA" id="ARBA00004606"/>
    </source>
</evidence>
<dbReference type="InterPro" id="IPR005629">
    <property type="entry name" value="Skn1/Kre6/Sbg1"/>
</dbReference>
<evidence type="ECO:0000313" key="11">
    <source>
        <dbReference type="EMBL" id="TRM64746.1"/>
    </source>
</evidence>
<evidence type="ECO:0000256" key="8">
    <source>
        <dbReference type="ARBA" id="ARBA00023316"/>
    </source>
</evidence>
<dbReference type="FunFam" id="2.60.120.200:FF:000259">
    <property type="entry name" value="Chromosome 9, whole genome shotgun sequence"/>
    <property type="match status" value="1"/>
</dbReference>
<evidence type="ECO:0000256" key="5">
    <source>
        <dbReference type="ARBA" id="ARBA00022989"/>
    </source>
</evidence>
<dbReference type="GO" id="GO:0005789">
    <property type="term" value="C:endoplasmic reticulum membrane"/>
    <property type="evidence" value="ECO:0007669"/>
    <property type="project" value="TreeGrafter"/>
</dbReference>
<keyword evidence="7" id="KW-0325">Glycoprotein</keyword>
<dbReference type="GO" id="GO:0006078">
    <property type="term" value="P:(1-&gt;6)-beta-D-glucan biosynthetic process"/>
    <property type="evidence" value="ECO:0007669"/>
    <property type="project" value="TreeGrafter"/>
</dbReference>
<keyword evidence="5 9" id="KW-1133">Transmembrane helix</keyword>
<dbReference type="PANTHER" id="PTHR31361">
    <property type="entry name" value="BETA-GLUCAN SYNTHESIS-ASSOCIATED PROTEIN KRE6-RELATED"/>
    <property type="match status" value="1"/>
</dbReference>
<dbReference type="Gene3D" id="2.60.120.200">
    <property type="match status" value="2"/>
</dbReference>
<dbReference type="STRING" id="97359.A0A550CJ25"/>
<dbReference type="SUPFAM" id="SSF49899">
    <property type="entry name" value="Concanavalin A-like lectins/glucanases"/>
    <property type="match status" value="1"/>
</dbReference>
<evidence type="ECO:0000256" key="3">
    <source>
        <dbReference type="ARBA" id="ARBA00022692"/>
    </source>
</evidence>
<dbReference type="InterPro" id="IPR000757">
    <property type="entry name" value="Beta-glucanase-like"/>
</dbReference>
<feature type="transmembrane region" description="Helical" evidence="9">
    <location>
        <begin position="69"/>
        <end position="89"/>
    </location>
</feature>
<dbReference type="OrthoDB" id="412647at2759"/>
<comment type="subcellular location">
    <subcellularLocation>
        <location evidence="1">Membrane</location>
        <topology evidence="1">Single-pass type II membrane protein</topology>
    </subcellularLocation>
</comment>
<dbReference type="EMBL" id="VDMD01000006">
    <property type="protein sequence ID" value="TRM64746.1"/>
    <property type="molecule type" value="Genomic_DNA"/>
</dbReference>
<name>A0A550CJ25_9AGAR</name>
<evidence type="ECO:0000313" key="12">
    <source>
        <dbReference type="Proteomes" id="UP000320762"/>
    </source>
</evidence>